<feature type="region of interest" description="Disordered" evidence="1">
    <location>
        <begin position="37"/>
        <end position="73"/>
    </location>
</feature>
<evidence type="ECO:0000313" key="2">
    <source>
        <dbReference type="EMBL" id="EMP38275.1"/>
    </source>
</evidence>
<sequence>MSTLPAGSAGSDLSTGDRFIASSVDVINRSPIALPSTLEFHHGERQKRRQRGSSSRRSRTARTRRMQQQMYIS</sequence>
<proteinExistence type="predicted"/>
<feature type="compositionally biased region" description="Basic residues" evidence="1">
    <location>
        <begin position="44"/>
        <end position="65"/>
    </location>
</feature>
<dbReference type="Proteomes" id="UP000031443">
    <property type="component" value="Unassembled WGS sequence"/>
</dbReference>
<dbReference type="AlphaFoldDB" id="M7BRD8"/>
<dbReference type="EMBL" id="KB520249">
    <property type="protein sequence ID" value="EMP38275.1"/>
    <property type="molecule type" value="Genomic_DNA"/>
</dbReference>
<name>M7BRD8_CHEMY</name>
<reference evidence="3" key="1">
    <citation type="journal article" date="2013" name="Nat. Genet.">
        <title>The draft genomes of soft-shell turtle and green sea turtle yield insights into the development and evolution of the turtle-specific body plan.</title>
        <authorList>
            <person name="Wang Z."/>
            <person name="Pascual-Anaya J."/>
            <person name="Zadissa A."/>
            <person name="Li W."/>
            <person name="Niimura Y."/>
            <person name="Huang Z."/>
            <person name="Li C."/>
            <person name="White S."/>
            <person name="Xiong Z."/>
            <person name="Fang D."/>
            <person name="Wang B."/>
            <person name="Ming Y."/>
            <person name="Chen Y."/>
            <person name="Zheng Y."/>
            <person name="Kuraku S."/>
            <person name="Pignatelli M."/>
            <person name="Herrero J."/>
            <person name="Beal K."/>
            <person name="Nozawa M."/>
            <person name="Li Q."/>
            <person name="Wang J."/>
            <person name="Zhang H."/>
            <person name="Yu L."/>
            <person name="Shigenobu S."/>
            <person name="Wang J."/>
            <person name="Liu J."/>
            <person name="Flicek P."/>
            <person name="Searle S."/>
            <person name="Wang J."/>
            <person name="Kuratani S."/>
            <person name="Yin Y."/>
            <person name="Aken B."/>
            <person name="Zhang G."/>
            <person name="Irie N."/>
        </authorList>
    </citation>
    <scope>NUCLEOTIDE SEQUENCE [LARGE SCALE GENOMIC DNA]</scope>
</reference>
<protein>
    <submittedName>
        <fullName evidence="2">Uncharacterized protein</fullName>
    </submittedName>
</protein>
<accession>M7BRD8</accession>
<evidence type="ECO:0000256" key="1">
    <source>
        <dbReference type="SAM" id="MobiDB-lite"/>
    </source>
</evidence>
<evidence type="ECO:0000313" key="3">
    <source>
        <dbReference type="Proteomes" id="UP000031443"/>
    </source>
</evidence>
<gene>
    <name evidence="2" type="ORF">UY3_04484</name>
</gene>
<organism evidence="2 3">
    <name type="scientific">Chelonia mydas</name>
    <name type="common">Green sea-turtle</name>
    <name type="synonym">Chelonia agassizi</name>
    <dbReference type="NCBI Taxonomy" id="8469"/>
    <lineage>
        <taxon>Eukaryota</taxon>
        <taxon>Metazoa</taxon>
        <taxon>Chordata</taxon>
        <taxon>Craniata</taxon>
        <taxon>Vertebrata</taxon>
        <taxon>Euteleostomi</taxon>
        <taxon>Archelosauria</taxon>
        <taxon>Testudinata</taxon>
        <taxon>Testudines</taxon>
        <taxon>Cryptodira</taxon>
        <taxon>Durocryptodira</taxon>
        <taxon>Americhelydia</taxon>
        <taxon>Chelonioidea</taxon>
        <taxon>Cheloniidae</taxon>
        <taxon>Chelonia</taxon>
    </lineage>
</organism>
<keyword evidence="3" id="KW-1185">Reference proteome</keyword>